<proteinExistence type="predicted"/>
<dbReference type="PANTHER" id="PTHR33116">
    <property type="entry name" value="REVERSE TRANSCRIPTASE ZINC-BINDING DOMAIN-CONTAINING PROTEIN-RELATED-RELATED"/>
    <property type="match status" value="1"/>
</dbReference>
<accession>A0AAD8S012</accession>
<dbReference type="InterPro" id="IPR026960">
    <property type="entry name" value="RVT-Znf"/>
</dbReference>
<feature type="domain" description="Reverse transcriptase zinc-binding" evidence="1">
    <location>
        <begin position="379"/>
        <end position="460"/>
    </location>
</feature>
<evidence type="ECO:0000313" key="3">
    <source>
        <dbReference type="Proteomes" id="UP001231189"/>
    </source>
</evidence>
<comment type="caution">
    <text evidence="2">The sequence shown here is derived from an EMBL/GenBank/DDBJ whole genome shotgun (WGS) entry which is preliminary data.</text>
</comment>
<dbReference type="Pfam" id="PF13966">
    <property type="entry name" value="zf-RVT"/>
    <property type="match status" value="1"/>
</dbReference>
<dbReference type="Proteomes" id="UP001231189">
    <property type="component" value="Unassembled WGS sequence"/>
</dbReference>
<keyword evidence="3" id="KW-1185">Reference proteome</keyword>
<reference evidence="2" key="1">
    <citation type="submission" date="2023-07" db="EMBL/GenBank/DDBJ databases">
        <title>A chromosome-level genome assembly of Lolium multiflorum.</title>
        <authorList>
            <person name="Chen Y."/>
            <person name="Copetti D."/>
            <person name="Kolliker R."/>
            <person name="Studer B."/>
        </authorList>
    </citation>
    <scope>NUCLEOTIDE SEQUENCE</scope>
    <source>
        <strain evidence="2">02402/16</strain>
        <tissue evidence="2">Leaf</tissue>
    </source>
</reference>
<sequence length="617" mass="69389">MAFAEGDVVANGEHGVWRYVVRLEPIRLQNLRKITKGDENPRSSALCTTSSSRSRSRFIRSSFRAAESLPIRDETELRAVRGILELFGQASGLRTNFTKCSVSPIACSDVQAEGAARLMECQLAPFPVKYLGIPLSTRRLTAVAFQPLVDRLADKLPTWKASMMPRAGRLTLIRSVLAVIRLHQLMVLSLKRTALKQVKKVLRGFLWAGRANANGGHCHVNWVRVCRPLRLGGLRIPDLARTATSLRVRWIWRMHTDPLRPWRGMDMHFSKTELDIFAASTFSVVGNGESTLIWEDRWMEGKAIREMAPKVYSLVPKRRRKARTVREALVDRSWISDIVGAPSALALWQYVQLWCRLRDTQLSEVQDRLVWRWTTDGQYSAGSSYDALFQGAIISGTWKLNWKSWAPPRVKFFIWLACMDRCWTGDRLARRGLPHAPRCLLCDQSEETMKHLLTGCSFSRTSAASSSSQMAADSYKQFLTSLARSGSDKAFTIQKEYKHLLDPIDENMNEDIGPSDELVDYDSSDNSQTSDTPYLTQGQGILALAAPSLRDERTAVVIPVDGSQPELDSQEEPLSQVDNPTIDVEIPDMASPINFNQFLEKEKLKSNVATSPTGSVM</sequence>
<evidence type="ECO:0000313" key="2">
    <source>
        <dbReference type="EMBL" id="KAK1643266.1"/>
    </source>
</evidence>
<dbReference type="EMBL" id="JAUUTY010000004">
    <property type="protein sequence ID" value="KAK1643266.1"/>
    <property type="molecule type" value="Genomic_DNA"/>
</dbReference>
<dbReference type="AlphaFoldDB" id="A0AAD8S012"/>
<dbReference type="PANTHER" id="PTHR33116:SF78">
    <property type="entry name" value="OS12G0587133 PROTEIN"/>
    <property type="match status" value="1"/>
</dbReference>
<gene>
    <name evidence="2" type="ORF">QYE76_061071</name>
</gene>
<evidence type="ECO:0000259" key="1">
    <source>
        <dbReference type="Pfam" id="PF13966"/>
    </source>
</evidence>
<organism evidence="2 3">
    <name type="scientific">Lolium multiflorum</name>
    <name type="common">Italian ryegrass</name>
    <name type="synonym">Lolium perenne subsp. multiflorum</name>
    <dbReference type="NCBI Taxonomy" id="4521"/>
    <lineage>
        <taxon>Eukaryota</taxon>
        <taxon>Viridiplantae</taxon>
        <taxon>Streptophyta</taxon>
        <taxon>Embryophyta</taxon>
        <taxon>Tracheophyta</taxon>
        <taxon>Spermatophyta</taxon>
        <taxon>Magnoliopsida</taxon>
        <taxon>Liliopsida</taxon>
        <taxon>Poales</taxon>
        <taxon>Poaceae</taxon>
        <taxon>BOP clade</taxon>
        <taxon>Pooideae</taxon>
        <taxon>Poodae</taxon>
        <taxon>Poeae</taxon>
        <taxon>Poeae Chloroplast Group 2 (Poeae type)</taxon>
        <taxon>Loliodinae</taxon>
        <taxon>Loliinae</taxon>
        <taxon>Lolium</taxon>
    </lineage>
</organism>
<name>A0AAD8S012_LOLMU</name>
<protein>
    <recommendedName>
        <fullName evidence="1">Reverse transcriptase zinc-binding domain-containing protein</fullName>
    </recommendedName>
</protein>